<sequence>MSSKFTKEGTKTEQNTGSFNFDLERTIKAANAPSKIMPKGLTSAERLAWMREFSEQKST</sequence>
<dbReference type="RefSeq" id="WP_274692188.1">
    <property type="nucleotide sequence ID" value="NZ_JAPMOU010000097.1"/>
</dbReference>
<accession>A0ABT5UHT5</accession>
<evidence type="ECO:0000313" key="1">
    <source>
        <dbReference type="EMBL" id="MDE1465887.1"/>
    </source>
</evidence>
<protein>
    <submittedName>
        <fullName evidence="1">Uncharacterized protein</fullName>
    </submittedName>
</protein>
<name>A0ABT5UHT5_9GAMM</name>
<gene>
    <name evidence="1" type="ORF">ORQ98_28390</name>
</gene>
<comment type="caution">
    <text evidence="1">The sequence shown here is derived from an EMBL/GenBank/DDBJ whole genome shotgun (WGS) entry which is preliminary data.</text>
</comment>
<evidence type="ECO:0000313" key="2">
    <source>
        <dbReference type="Proteomes" id="UP001528823"/>
    </source>
</evidence>
<proteinExistence type="predicted"/>
<dbReference type="EMBL" id="JAPMOU010000097">
    <property type="protein sequence ID" value="MDE1465887.1"/>
    <property type="molecule type" value="Genomic_DNA"/>
</dbReference>
<keyword evidence="2" id="KW-1185">Reference proteome</keyword>
<dbReference type="Proteomes" id="UP001528823">
    <property type="component" value="Unassembled WGS sequence"/>
</dbReference>
<reference evidence="1 2" key="1">
    <citation type="submission" date="2022-11" db="EMBL/GenBank/DDBJ databases">
        <title>Spartinivicinus poritis sp. nov., isolated from scleractinian coral Porites lutea.</title>
        <authorList>
            <person name="Zhang G."/>
            <person name="Cai L."/>
            <person name="Wei Q."/>
        </authorList>
    </citation>
    <scope>NUCLEOTIDE SEQUENCE [LARGE SCALE GENOMIC DNA]</scope>
    <source>
        <strain evidence="1 2">A2-2</strain>
    </source>
</reference>
<organism evidence="1 2">
    <name type="scientific">Spartinivicinus poritis</name>
    <dbReference type="NCBI Taxonomy" id="2994640"/>
    <lineage>
        <taxon>Bacteria</taxon>
        <taxon>Pseudomonadati</taxon>
        <taxon>Pseudomonadota</taxon>
        <taxon>Gammaproteobacteria</taxon>
        <taxon>Oceanospirillales</taxon>
        <taxon>Zooshikellaceae</taxon>
        <taxon>Spartinivicinus</taxon>
    </lineage>
</organism>